<organism evidence="3 4">
    <name type="scientific">Eleutherodactylus coqui</name>
    <name type="common">Puerto Rican coqui</name>
    <dbReference type="NCBI Taxonomy" id="57060"/>
    <lineage>
        <taxon>Eukaryota</taxon>
        <taxon>Metazoa</taxon>
        <taxon>Chordata</taxon>
        <taxon>Craniata</taxon>
        <taxon>Vertebrata</taxon>
        <taxon>Euteleostomi</taxon>
        <taxon>Amphibia</taxon>
        <taxon>Batrachia</taxon>
        <taxon>Anura</taxon>
        <taxon>Neobatrachia</taxon>
        <taxon>Hyloidea</taxon>
        <taxon>Eleutherodactylidae</taxon>
        <taxon>Eleutherodactylinae</taxon>
        <taxon>Eleutherodactylus</taxon>
        <taxon>Eleutherodactylus</taxon>
    </lineage>
</organism>
<gene>
    <name evidence="3" type="ORF">GDO78_006667</name>
</gene>
<accession>A0A8J6KB35</accession>
<keyword evidence="1" id="KW-0175">Coiled coil</keyword>
<evidence type="ECO:0000313" key="3">
    <source>
        <dbReference type="EMBL" id="KAG9486412.1"/>
    </source>
</evidence>
<dbReference type="EMBL" id="WNTK01000003">
    <property type="protein sequence ID" value="KAG9486412.1"/>
    <property type="molecule type" value="Genomic_DNA"/>
</dbReference>
<keyword evidence="4" id="KW-1185">Reference proteome</keyword>
<feature type="compositionally biased region" description="Low complexity" evidence="2">
    <location>
        <begin position="48"/>
        <end position="58"/>
    </location>
</feature>
<feature type="compositionally biased region" description="Low complexity" evidence="2">
    <location>
        <begin position="28"/>
        <end position="39"/>
    </location>
</feature>
<comment type="caution">
    <text evidence="3">The sequence shown here is derived from an EMBL/GenBank/DDBJ whole genome shotgun (WGS) entry which is preliminary data.</text>
</comment>
<sequence length="241" mass="27848">MSERTRKSTTRSSNLLYPSIAVLVPEDSGAGTERGAAGESGEERRGDLSLPLSHSLSPAPRCDSPVSRSGTRIFRDKHSDTQIKQITRASSAFPNEFRLLIQRFYQLQAERVETYRLFDEGHQAYLKSGPHYDFIRYRQLVHEITQAFSGISKELIQIKDRFRELHDRPDLSEHLEKIQELEKEKLEMTARLQLAKQNAQDHPSEESHQEEVQLLKHKIIKTVEAISEVLQDFKYDCEEIE</sequence>
<dbReference type="OrthoDB" id="434723at2759"/>
<evidence type="ECO:0000256" key="2">
    <source>
        <dbReference type="SAM" id="MobiDB-lite"/>
    </source>
</evidence>
<dbReference type="InterPro" id="IPR039491">
    <property type="entry name" value="REX1-B"/>
</dbReference>
<proteinExistence type="predicted"/>
<dbReference type="AlphaFoldDB" id="A0A8J6KB35"/>
<evidence type="ECO:0000313" key="4">
    <source>
        <dbReference type="Proteomes" id="UP000770717"/>
    </source>
</evidence>
<dbReference type="Proteomes" id="UP000770717">
    <property type="component" value="Unassembled WGS sequence"/>
</dbReference>
<feature type="coiled-coil region" evidence="1">
    <location>
        <begin position="171"/>
        <end position="198"/>
    </location>
</feature>
<evidence type="ECO:0000256" key="1">
    <source>
        <dbReference type="SAM" id="Coils"/>
    </source>
</evidence>
<dbReference type="PANTHER" id="PTHR28309">
    <property type="entry name" value="REQUIRED FOR EXCISION 1-B DOMAIN-CONTAINING PROTEIN"/>
    <property type="match status" value="1"/>
</dbReference>
<name>A0A8J6KB35_ELECQ</name>
<dbReference type="Pfam" id="PF14966">
    <property type="entry name" value="DNA_repr_REX1B"/>
    <property type="match status" value="1"/>
</dbReference>
<feature type="region of interest" description="Disordered" evidence="2">
    <location>
        <begin position="24"/>
        <end position="70"/>
    </location>
</feature>
<reference evidence="3" key="1">
    <citation type="thesis" date="2020" institute="ProQuest LLC" country="789 East Eisenhower Parkway, Ann Arbor, MI, USA">
        <title>Comparative Genomics and Chromosome Evolution.</title>
        <authorList>
            <person name="Mudd A.B."/>
        </authorList>
    </citation>
    <scope>NUCLEOTIDE SEQUENCE</scope>
    <source>
        <strain evidence="3">HN-11 Male</strain>
        <tissue evidence="3">Kidney and liver</tissue>
    </source>
</reference>
<protein>
    <recommendedName>
        <fullName evidence="5">Required for excision 1-B domain containing</fullName>
    </recommendedName>
</protein>
<dbReference type="PANTHER" id="PTHR28309:SF1">
    <property type="entry name" value="REQUIRED FOR EXCISION 1-B DOMAIN-CONTAINING PROTEIN"/>
    <property type="match status" value="1"/>
</dbReference>
<evidence type="ECO:0008006" key="5">
    <source>
        <dbReference type="Google" id="ProtNLM"/>
    </source>
</evidence>